<dbReference type="SMART" id="SM00856">
    <property type="entry name" value="PMEI"/>
    <property type="match status" value="1"/>
</dbReference>
<dbReference type="Pfam" id="PF04043">
    <property type="entry name" value="PMEI"/>
    <property type="match status" value="1"/>
</dbReference>
<dbReference type="NCBIfam" id="TIGR01614">
    <property type="entry name" value="PME_inhib"/>
    <property type="match status" value="1"/>
</dbReference>
<gene>
    <name evidence="6" type="ORF">RND71_020367</name>
</gene>
<sequence>MKHASWKIILPIFLHILHTSADLVDVVCKTTQDYKLCVESLRSNPHSSNADAKGLALIMIQLALYKTVHNIVYIKRQMIEPKLEVEDSTSQQCLQVCKEKYNFIMNHLILNAIKDLDSSKYHDAIFAIALSGRNVSSCADACVNCPSYNLTHRSNDYANFVQVVVDVIDFLS</sequence>
<dbReference type="Gene3D" id="1.20.140.40">
    <property type="entry name" value="Invertase/pectin methylesterase inhibitor family protein"/>
    <property type="match status" value="1"/>
</dbReference>
<feature type="signal peptide" evidence="4">
    <location>
        <begin position="1"/>
        <end position="21"/>
    </location>
</feature>
<dbReference type="InterPro" id="IPR052421">
    <property type="entry name" value="PCW_Enzyme_Inhibitor"/>
</dbReference>
<dbReference type="SUPFAM" id="SSF101148">
    <property type="entry name" value="Plant invertase/pectin methylesterase inhibitor"/>
    <property type="match status" value="1"/>
</dbReference>
<evidence type="ECO:0000256" key="4">
    <source>
        <dbReference type="SAM" id="SignalP"/>
    </source>
</evidence>
<dbReference type="InterPro" id="IPR035513">
    <property type="entry name" value="Invertase/methylesterase_inhib"/>
</dbReference>
<dbReference type="InterPro" id="IPR006501">
    <property type="entry name" value="Pectinesterase_inhib_dom"/>
</dbReference>
<proteinExistence type="inferred from homology"/>
<dbReference type="Proteomes" id="UP001291623">
    <property type="component" value="Unassembled WGS sequence"/>
</dbReference>
<accession>A0AAE1S0W5</accession>
<keyword evidence="1 4" id="KW-0732">Signal</keyword>
<dbReference type="AlphaFoldDB" id="A0AAE1S0W5"/>
<evidence type="ECO:0000313" key="7">
    <source>
        <dbReference type="Proteomes" id="UP001291623"/>
    </source>
</evidence>
<protein>
    <recommendedName>
        <fullName evidence="5">Pectinesterase inhibitor domain-containing protein</fullName>
    </recommendedName>
</protein>
<dbReference type="PANTHER" id="PTHR36710:SF18">
    <property type="entry name" value="PECTINESTERASE INHIBITOR 5-RELATED"/>
    <property type="match status" value="1"/>
</dbReference>
<dbReference type="GO" id="GO:0004857">
    <property type="term" value="F:enzyme inhibitor activity"/>
    <property type="evidence" value="ECO:0007669"/>
    <property type="project" value="InterPro"/>
</dbReference>
<name>A0AAE1S0W5_9SOLA</name>
<feature type="chain" id="PRO_5042291698" description="Pectinesterase inhibitor domain-containing protein" evidence="4">
    <location>
        <begin position="22"/>
        <end position="172"/>
    </location>
</feature>
<evidence type="ECO:0000256" key="3">
    <source>
        <dbReference type="ARBA" id="ARBA00038471"/>
    </source>
</evidence>
<reference evidence="6" key="1">
    <citation type="submission" date="2023-12" db="EMBL/GenBank/DDBJ databases">
        <title>Genome assembly of Anisodus tanguticus.</title>
        <authorList>
            <person name="Wang Y.-J."/>
        </authorList>
    </citation>
    <scope>NUCLEOTIDE SEQUENCE</scope>
    <source>
        <strain evidence="6">KB-2021</strain>
        <tissue evidence="6">Leaf</tissue>
    </source>
</reference>
<dbReference type="PANTHER" id="PTHR36710">
    <property type="entry name" value="PECTINESTERASE INHIBITOR-LIKE"/>
    <property type="match status" value="1"/>
</dbReference>
<evidence type="ECO:0000259" key="5">
    <source>
        <dbReference type="SMART" id="SM00856"/>
    </source>
</evidence>
<feature type="domain" description="Pectinesterase inhibitor" evidence="5">
    <location>
        <begin position="19"/>
        <end position="170"/>
    </location>
</feature>
<comment type="caution">
    <text evidence="6">The sequence shown here is derived from an EMBL/GenBank/DDBJ whole genome shotgun (WGS) entry which is preliminary data.</text>
</comment>
<dbReference type="EMBL" id="JAVYJV010000010">
    <property type="protein sequence ID" value="KAK4361415.1"/>
    <property type="molecule type" value="Genomic_DNA"/>
</dbReference>
<evidence type="ECO:0000256" key="2">
    <source>
        <dbReference type="ARBA" id="ARBA00023157"/>
    </source>
</evidence>
<comment type="similarity">
    <text evidence="3">Belongs to the PMEI family.</text>
</comment>
<evidence type="ECO:0000313" key="6">
    <source>
        <dbReference type="EMBL" id="KAK4361415.1"/>
    </source>
</evidence>
<keyword evidence="7" id="KW-1185">Reference proteome</keyword>
<organism evidence="6 7">
    <name type="scientific">Anisodus tanguticus</name>
    <dbReference type="NCBI Taxonomy" id="243964"/>
    <lineage>
        <taxon>Eukaryota</taxon>
        <taxon>Viridiplantae</taxon>
        <taxon>Streptophyta</taxon>
        <taxon>Embryophyta</taxon>
        <taxon>Tracheophyta</taxon>
        <taxon>Spermatophyta</taxon>
        <taxon>Magnoliopsida</taxon>
        <taxon>eudicotyledons</taxon>
        <taxon>Gunneridae</taxon>
        <taxon>Pentapetalae</taxon>
        <taxon>asterids</taxon>
        <taxon>lamiids</taxon>
        <taxon>Solanales</taxon>
        <taxon>Solanaceae</taxon>
        <taxon>Solanoideae</taxon>
        <taxon>Hyoscyameae</taxon>
        <taxon>Anisodus</taxon>
    </lineage>
</organism>
<evidence type="ECO:0000256" key="1">
    <source>
        <dbReference type="ARBA" id="ARBA00022729"/>
    </source>
</evidence>
<keyword evidence="2" id="KW-1015">Disulfide bond</keyword>